<name>A0ABM0JTR0_APLCA</name>
<feature type="compositionally biased region" description="Polar residues" evidence="3">
    <location>
        <begin position="386"/>
        <end position="395"/>
    </location>
</feature>
<dbReference type="PANTHER" id="PTHR18849">
    <property type="entry name" value="LEUCINE RICH REPEAT PROTEIN"/>
    <property type="match status" value="1"/>
</dbReference>
<dbReference type="RefSeq" id="XP_005101286.1">
    <property type="nucleotide sequence ID" value="XM_005101229.3"/>
</dbReference>
<organism evidence="5 6">
    <name type="scientific">Aplysia californica</name>
    <name type="common">California sea hare</name>
    <dbReference type="NCBI Taxonomy" id="6500"/>
    <lineage>
        <taxon>Eukaryota</taxon>
        <taxon>Metazoa</taxon>
        <taxon>Spiralia</taxon>
        <taxon>Lophotrochozoa</taxon>
        <taxon>Mollusca</taxon>
        <taxon>Gastropoda</taxon>
        <taxon>Heterobranchia</taxon>
        <taxon>Euthyneura</taxon>
        <taxon>Tectipleura</taxon>
        <taxon>Aplysiida</taxon>
        <taxon>Aplysioidea</taxon>
        <taxon>Aplysiidae</taxon>
        <taxon>Aplysia</taxon>
    </lineage>
</organism>
<proteinExistence type="predicted"/>
<keyword evidence="2" id="KW-0677">Repeat</keyword>
<feature type="compositionally biased region" description="Polar residues" evidence="3">
    <location>
        <begin position="160"/>
        <end position="174"/>
    </location>
</feature>
<dbReference type="PROSITE" id="PS51450">
    <property type="entry name" value="LRR"/>
    <property type="match status" value="1"/>
</dbReference>
<feature type="compositionally biased region" description="Low complexity" evidence="3">
    <location>
        <begin position="521"/>
        <end position="533"/>
    </location>
</feature>
<keyword evidence="5" id="KW-1185">Reference proteome</keyword>
<dbReference type="SUPFAM" id="SSF52058">
    <property type="entry name" value="L domain-like"/>
    <property type="match status" value="1"/>
</dbReference>
<feature type="compositionally biased region" description="Basic residues" evidence="3">
    <location>
        <begin position="193"/>
        <end position="202"/>
    </location>
</feature>
<feature type="region of interest" description="Disordered" evidence="3">
    <location>
        <begin position="148"/>
        <end position="430"/>
    </location>
</feature>
<feature type="domain" description="U2A'/phosphoprotein 32 family A C-terminal" evidence="4">
    <location>
        <begin position="116"/>
        <end position="134"/>
    </location>
</feature>
<evidence type="ECO:0000256" key="3">
    <source>
        <dbReference type="SAM" id="MobiDB-lite"/>
    </source>
</evidence>
<dbReference type="Gene3D" id="3.80.10.10">
    <property type="entry name" value="Ribonuclease Inhibitor"/>
    <property type="match status" value="1"/>
</dbReference>
<dbReference type="InterPro" id="IPR003603">
    <property type="entry name" value="U2A'_phosphoprotein32A_C"/>
</dbReference>
<feature type="compositionally biased region" description="Low complexity" evidence="3">
    <location>
        <begin position="371"/>
        <end position="385"/>
    </location>
</feature>
<dbReference type="InterPro" id="IPR001611">
    <property type="entry name" value="Leu-rich_rpt"/>
</dbReference>
<evidence type="ECO:0000256" key="2">
    <source>
        <dbReference type="ARBA" id="ARBA00022737"/>
    </source>
</evidence>
<feature type="compositionally biased region" description="Polar residues" evidence="3">
    <location>
        <begin position="352"/>
        <end position="361"/>
    </location>
</feature>
<evidence type="ECO:0000313" key="6">
    <source>
        <dbReference type="RefSeq" id="XP_005101286.1"/>
    </source>
</evidence>
<dbReference type="InterPro" id="IPR032675">
    <property type="entry name" value="LRR_dom_sf"/>
</dbReference>
<reference evidence="6" key="1">
    <citation type="submission" date="2025-08" db="UniProtKB">
        <authorList>
            <consortium name="RefSeq"/>
        </authorList>
    </citation>
    <scope>IDENTIFICATION</scope>
</reference>
<evidence type="ECO:0000259" key="4">
    <source>
        <dbReference type="SMART" id="SM00446"/>
    </source>
</evidence>
<feature type="region of interest" description="Disordered" evidence="3">
    <location>
        <begin position="521"/>
        <end position="554"/>
    </location>
</feature>
<feature type="compositionally biased region" description="Basic and acidic residues" evidence="3">
    <location>
        <begin position="417"/>
        <end position="430"/>
    </location>
</feature>
<protein>
    <submittedName>
        <fullName evidence="6">Dentin sialophosphoprotein</fullName>
    </submittedName>
</protein>
<feature type="compositionally biased region" description="Low complexity" evidence="3">
    <location>
        <begin position="292"/>
        <end position="305"/>
    </location>
</feature>
<dbReference type="SMART" id="SM00446">
    <property type="entry name" value="LRRcap"/>
    <property type="match status" value="1"/>
</dbReference>
<dbReference type="GeneID" id="101857122"/>
<evidence type="ECO:0000313" key="5">
    <source>
        <dbReference type="Proteomes" id="UP000694888"/>
    </source>
</evidence>
<gene>
    <name evidence="6" type="primary">LOC101857122</name>
</gene>
<evidence type="ECO:0000256" key="1">
    <source>
        <dbReference type="ARBA" id="ARBA00022614"/>
    </source>
</evidence>
<accession>A0ABM0JTR0</accession>
<sequence length="628" mass="68603">MATKEEKKSKTVGGVELTEKLVLLRTRAHDLDSVRKLNCWASNISNVQVVRQMPNLEVCSLSINKISTLRDFAHCHKLQELYVRTNQITDLGDVHYLKNLRKLRSLWLSENPCANTDNYRMTVLRALPNLQKLDNVAVTEEELALAAEEGEELSVPDDFSMSSVFTDPGLSTSDSRADLASDTQKSTDMWALPRKRRPRKRDKGSEGRSGDEGSSGAKSGEEGGSIRSSRSTDENNLSSPRSDGGDNDNDERSAGVAVKQKMKGRRNKEGRNSKTESSDDFSAAKHGDDMKTGSGESLTLSGSLTHIRKSALRRRDSYGEEGADNDTDQNKEVESTEVGAADSQSADRKESSSQNDAITRKSSNKARESLTTESELEETVSSNTNASECTQSVRFSNEENCDISNNNDDGCSNAMADRGDQTDKSEEKSLLERIQLDDSLDTREEEAAMKAAEEEIPESIDLAELEVEICPTAGGSRQTEIMESVLKDSEVSETAADDITNSSSRKTVIVDSMALPQNGKLSRLGISGSSSSVAKEESAKTSKGEAASGSAATDKKPAIDWEEYNRLRKELGMGTRERPVSMSKSVNAETTRARNSNILQAVLSLLRELDKDSLDIVASAVHSRLETL</sequence>
<dbReference type="Pfam" id="PF14580">
    <property type="entry name" value="LRR_9"/>
    <property type="match status" value="1"/>
</dbReference>
<feature type="compositionally biased region" description="Basic and acidic residues" evidence="3">
    <location>
        <begin position="267"/>
        <end position="291"/>
    </location>
</feature>
<feature type="compositionally biased region" description="Basic and acidic residues" evidence="3">
    <location>
        <begin position="534"/>
        <end position="543"/>
    </location>
</feature>
<dbReference type="PANTHER" id="PTHR18849:SF0">
    <property type="entry name" value="CILIA- AND FLAGELLA-ASSOCIATED PROTEIN 410-RELATED"/>
    <property type="match status" value="1"/>
</dbReference>
<dbReference type="Proteomes" id="UP000694888">
    <property type="component" value="Unplaced"/>
</dbReference>
<keyword evidence="1" id="KW-0433">Leucine-rich repeat</keyword>